<feature type="transmembrane region" description="Helical" evidence="1">
    <location>
        <begin position="103"/>
        <end position="123"/>
    </location>
</feature>
<evidence type="ECO:0000313" key="3">
    <source>
        <dbReference type="Proteomes" id="UP000634530"/>
    </source>
</evidence>
<name>A0A9E6PH19_9PSED</name>
<protein>
    <submittedName>
        <fullName evidence="2">Uncharacterized protein</fullName>
    </submittedName>
</protein>
<organism evidence="2 3">
    <name type="scientific">Pseudomonas vanderleydeniana</name>
    <dbReference type="NCBI Taxonomy" id="2745495"/>
    <lineage>
        <taxon>Bacteria</taxon>
        <taxon>Pseudomonadati</taxon>
        <taxon>Pseudomonadota</taxon>
        <taxon>Gammaproteobacteria</taxon>
        <taxon>Pseudomonadales</taxon>
        <taxon>Pseudomonadaceae</taxon>
        <taxon>Pseudomonas</taxon>
    </lineage>
</organism>
<keyword evidence="3" id="KW-1185">Reference proteome</keyword>
<reference evidence="2 3" key="2">
    <citation type="journal article" date="2021" name="Microorganisms">
        <title>The Ever-Expanding Pseudomonas Genus: Description of 43 New Species and Partition of the Pseudomonas putida Group.</title>
        <authorList>
            <person name="Girard L."/>
            <person name="Lood C."/>
            <person name="Hofte M."/>
            <person name="Vandamme P."/>
            <person name="Rokni-Zadeh H."/>
            <person name="van Noort V."/>
            <person name="Lavigne R."/>
            <person name="De Mot R."/>
        </authorList>
    </citation>
    <scope>NUCLEOTIDE SEQUENCE [LARGE SCALE GENOMIC DNA]</scope>
    <source>
        <strain evidence="2 3">RW8P3</strain>
    </source>
</reference>
<dbReference type="AlphaFoldDB" id="A0A9E6PH19"/>
<dbReference type="Proteomes" id="UP000634530">
    <property type="component" value="Chromosome"/>
</dbReference>
<gene>
    <name evidence="2" type="ORF">HU752_019155</name>
</gene>
<keyword evidence="1" id="KW-1133">Transmembrane helix</keyword>
<evidence type="ECO:0000256" key="1">
    <source>
        <dbReference type="SAM" id="Phobius"/>
    </source>
</evidence>
<dbReference type="KEGG" id="pvw:HU752_019155"/>
<feature type="transmembrane region" description="Helical" evidence="1">
    <location>
        <begin position="143"/>
        <end position="169"/>
    </location>
</feature>
<evidence type="ECO:0000313" key="2">
    <source>
        <dbReference type="EMBL" id="QXI26080.1"/>
    </source>
</evidence>
<keyword evidence="1" id="KW-0812">Transmembrane</keyword>
<keyword evidence="1" id="KW-0472">Membrane</keyword>
<feature type="transmembrane region" description="Helical" evidence="1">
    <location>
        <begin position="7"/>
        <end position="26"/>
    </location>
</feature>
<dbReference type="EMBL" id="CP077093">
    <property type="protein sequence ID" value="QXI26080.1"/>
    <property type="molecule type" value="Genomic_DNA"/>
</dbReference>
<dbReference type="RefSeq" id="WP_186679354.1">
    <property type="nucleotide sequence ID" value="NZ_CP077093.1"/>
</dbReference>
<sequence length="182" mass="21031">MAIKALLYGWATCLIVSWLTSLGIFYSDIALGSDLHRWLPVIARAEGYFVAHDQLDFLKKTAWIYEKDLALQAFMLVWLALFSWFSLKVRLHEFFKLGHYRHNYLALLLLLVCIFMVATVVLGPDIEPSTRGRWSNRLYEFSVIFGAFHSTLVLFPLMPMVAMGFAVLLDSSHERLAAWRRL</sequence>
<reference evidence="2 3" key="1">
    <citation type="journal article" date="2020" name="Microorganisms">
        <title>Reliable Identification of Environmental Pseudomonas Isolates Using the rpoD Gene.</title>
        <authorList>
            <consortium name="The Broad Institute Genome Sequencing Platform"/>
            <person name="Girard L."/>
            <person name="Lood C."/>
            <person name="Rokni-Zadeh H."/>
            <person name="van Noort V."/>
            <person name="Lavigne R."/>
            <person name="De Mot R."/>
        </authorList>
    </citation>
    <scope>NUCLEOTIDE SEQUENCE [LARGE SCALE GENOMIC DNA]</scope>
    <source>
        <strain evidence="2 3">RW8P3</strain>
    </source>
</reference>
<feature type="transmembrane region" description="Helical" evidence="1">
    <location>
        <begin position="69"/>
        <end position="91"/>
    </location>
</feature>
<proteinExistence type="predicted"/>
<accession>A0A9E6PH19</accession>